<keyword evidence="8 12" id="KW-0862">Zinc</keyword>
<dbReference type="GO" id="GO:0009298">
    <property type="term" value="P:GDP-mannose biosynthetic process"/>
    <property type="evidence" value="ECO:0007669"/>
    <property type="project" value="UniProtKB-UniPathway"/>
</dbReference>
<evidence type="ECO:0000256" key="10">
    <source>
        <dbReference type="ARBA" id="ARBA00029741"/>
    </source>
</evidence>
<proteinExistence type="inferred from homology"/>
<dbReference type="RefSeq" id="XP_018994401.1">
    <property type="nucleotide sequence ID" value="XM_019137375.1"/>
</dbReference>
<dbReference type="GO" id="GO:0008270">
    <property type="term" value="F:zinc ion binding"/>
    <property type="evidence" value="ECO:0007669"/>
    <property type="project" value="InterPro"/>
</dbReference>
<dbReference type="STRING" id="1295533.A0A1E3HT88"/>
<evidence type="ECO:0000256" key="5">
    <source>
        <dbReference type="ARBA" id="ARBA00011956"/>
    </source>
</evidence>
<reference evidence="14 15" key="1">
    <citation type="submission" date="2016-06" db="EMBL/GenBank/DDBJ databases">
        <title>Evolution of pathogenesis and genome organization in the Tremellales.</title>
        <authorList>
            <person name="Cuomo C."/>
            <person name="Litvintseva A."/>
            <person name="Heitman J."/>
            <person name="Chen Y."/>
            <person name="Sun S."/>
            <person name="Springer D."/>
            <person name="Dromer F."/>
            <person name="Young S."/>
            <person name="Zeng Q."/>
            <person name="Chapman S."/>
            <person name="Gujja S."/>
            <person name="Saif S."/>
            <person name="Birren B."/>
        </authorList>
    </citation>
    <scope>NUCLEOTIDE SEQUENCE [LARGE SCALE GENOMIC DNA]</scope>
    <source>
        <strain evidence="14 15">CBS 6039</strain>
    </source>
</reference>
<evidence type="ECO:0000256" key="6">
    <source>
        <dbReference type="ARBA" id="ARBA00018236"/>
    </source>
</evidence>
<dbReference type="PRINTS" id="PR00714">
    <property type="entry name" value="MAN6PISMRASE"/>
</dbReference>
<dbReference type="Proteomes" id="UP000094065">
    <property type="component" value="Unassembled WGS sequence"/>
</dbReference>
<dbReference type="InterPro" id="IPR011051">
    <property type="entry name" value="RmlC_Cupin_sf"/>
</dbReference>
<comment type="pathway">
    <text evidence="3">Nucleotide-sugar biosynthesis; GDP-alpha-D-mannose biosynthesis; alpha-D-mannose 1-phosphate from D-fructose 6-phosphate: step 1/2.</text>
</comment>
<evidence type="ECO:0000256" key="3">
    <source>
        <dbReference type="ARBA" id="ARBA00004666"/>
    </source>
</evidence>
<dbReference type="AlphaFoldDB" id="A0A1E3HT88"/>
<feature type="binding site" evidence="12">
    <location>
        <position position="125"/>
    </location>
    <ligand>
        <name>Zn(2+)</name>
        <dbReference type="ChEBI" id="CHEBI:29105"/>
    </ligand>
</feature>
<evidence type="ECO:0000256" key="4">
    <source>
        <dbReference type="ARBA" id="ARBA00010772"/>
    </source>
</evidence>
<dbReference type="PIRSF" id="PIRSF001480">
    <property type="entry name" value="Mannose-6-phosphate_isomerase"/>
    <property type="match status" value="1"/>
</dbReference>
<keyword evidence="15" id="KW-1185">Reference proteome</keyword>
<feature type="binding site" evidence="12">
    <location>
        <position position="152"/>
    </location>
    <ligand>
        <name>Zn(2+)</name>
        <dbReference type="ChEBI" id="CHEBI:29105"/>
    </ligand>
</feature>
<dbReference type="EMBL" id="AWGJ01000005">
    <property type="protein sequence ID" value="ODN79554.1"/>
    <property type="molecule type" value="Genomic_DNA"/>
</dbReference>
<dbReference type="GO" id="GO:0005829">
    <property type="term" value="C:cytosol"/>
    <property type="evidence" value="ECO:0007669"/>
    <property type="project" value="TreeGrafter"/>
</dbReference>
<evidence type="ECO:0000313" key="14">
    <source>
        <dbReference type="EMBL" id="ODN79554.1"/>
    </source>
</evidence>
<dbReference type="Pfam" id="PF20511">
    <property type="entry name" value="PMI_typeI_cat"/>
    <property type="match status" value="1"/>
</dbReference>
<evidence type="ECO:0000313" key="15">
    <source>
        <dbReference type="Proteomes" id="UP000094065"/>
    </source>
</evidence>
<dbReference type="UniPathway" id="UPA00126">
    <property type="reaction ID" value="UER00423"/>
</dbReference>
<evidence type="ECO:0000256" key="8">
    <source>
        <dbReference type="ARBA" id="ARBA00022833"/>
    </source>
</evidence>
<dbReference type="InterPro" id="IPR016305">
    <property type="entry name" value="Mannose-6-P_Isomerase"/>
</dbReference>
<comment type="similarity">
    <text evidence="4">Belongs to the mannose-6-phosphate isomerase type 1 family.</text>
</comment>
<dbReference type="OrthoDB" id="6605218at2759"/>
<dbReference type="InterPro" id="IPR046457">
    <property type="entry name" value="PMI_typeI_cat"/>
</dbReference>
<keyword evidence="9 14" id="KW-0413">Isomerase</keyword>
<protein>
    <recommendedName>
        <fullName evidence="6">Mannose-6-phosphate isomerase</fullName>
        <ecNumber evidence="5">5.3.1.8</ecNumber>
    </recommendedName>
    <alternativeName>
        <fullName evidence="10">Phosphohexomutase</fullName>
    </alternativeName>
    <alternativeName>
        <fullName evidence="11">Phosphomannose isomerase</fullName>
    </alternativeName>
</protein>
<evidence type="ECO:0000256" key="1">
    <source>
        <dbReference type="ARBA" id="ARBA00000757"/>
    </source>
</evidence>
<dbReference type="GO" id="GO:0005975">
    <property type="term" value="P:carbohydrate metabolic process"/>
    <property type="evidence" value="ECO:0007669"/>
    <property type="project" value="InterPro"/>
</dbReference>
<evidence type="ECO:0000256" key="2">
    <source>
        <dbReference type="ARBA" id="ARBA00002564"/>
    </source>
</evidence>
<keyword evidence="7 12" id="KW-0479">Metal-binding</keyword>
<dbReference type="CDD" id="cd07011">
    <property type="entry name" value="cupin_PMI_type_I_N"/>
    <property type="match status" value="1"/>
</dbReference>
<dbReference type="PANTHER" id="PTHR10309:SF0">
    <property type="entry name" value="MANNOSE-6-PHOSPHATE ISOMERASE"/>
    <property type="match status" value="1"/>
</dbReference>
<organism evidence="14 15">
    <name type="scientific">Cryptococcus amylolentus CBS 6039</name>
    <dbReference type="NCBI Taxonomy" id="1295533"/>
    <lineage>
        <taxon>Eukaryota</taxon>
        <taxon>Fungi</taxon>
        <taxon>Dikarya</taxon>
        <taxon>Basidiomycota</taxon>
        <taxon>Agaricomycotina</taxon>
        <taxon>Tremellomycetes</taxon>
        <taxon>Tremellales</taxon>
        <taxon>Cryptococcaceae</taxon>
        <taxon>Cryptococcus</taxon>
    </lineage>
</organism>
<sequence length="462" mass="50371">MSSSQSSRIHRLTCVPNDYPWGEVGNDSLAARLTKNASKSFNVKPDQPYAELWMGTHPNNPAHLYSSPETLLSSYLNDHPELLGSVKNFETPFTGAKGSGTEGQEEGHVSFLFKVLTCKQALPLQIHPNKDLAQKLHKDNPEQFGDVNHKPEIAVCLSDRFLGFASFRPYAKIVSLLRNVPEVAQLSTSLRSAVDAFISSPSGKTLQKTWGEFLKLGDSEEAIKVFSQRVLDQGPSAFSGVNIEDDDKKRLVRAVELGNKYNPGDGGLFSKNNAHTIISLFLNLVELKKGQGMYVGADGPHAWMEGEIVELMAISDNVINVGFTGDDAKDDPSLVAEIVTCTPKAIEDLILDSQTFSKGKKGNTTVYSVPFEEFSIMKIDGDEVLEALDGAGIAVVIDGEYTLEEEEGVKHGGQGPDGEGGQGTVWFIGSHTETKWTARDGEGEIWIAFYDKKAPHDEVGPK</sequence>
<name>A0A1E3HT88_9TREE</name>
<dbReference type="InterPro" id="IPR001250">
    <property type="entry name" value="Man6P_Isoase-1"/>
</dbReference>
<comment type="cofactor">
    <cofactor evidence="12">
        <name>Zn(2+)</name>
        <dbReference type="ChEBI" id="CHEBI:29105"/>
    </cofactor>
    <text evidence="12">Binds 1 zinc ion per subunit.</text>
</comment>
<feature type="binding site" evidence="12">
    <location>
        <position position="127"/>
    </location>
    <ligand>
        <name>Zn(2+)</name>
        <dbReference type="ChEBI" id="CHEBI:29105"/>
    </ligand>
</feature>
<accession>A0A1E3HT88</accession>
<dbReference type="GO" id="GO:0004476">
    <property type="term" value="F:mannose-6-phosphate isomerase activity"/>
    <property type="evidence" value="ECO:0007669"/>
    <property type="project" value="UniProtKB-EC"/>
</dbReference>
<dbReference type="SUPFAM" id="SSF51182">
    <property type="entry name" value="RmlC-like cupins"/>
    <property type="match status" value="1"/>
</dbReference>
<dbReference type="Gene3D" id="1.10.441.10">
    <property type="entry name" value="Phosphomannose Isomerase, domain 2"/>
    <property type="match status" value="1"/>
</dbReference>
<comment type="function">
    <text evidence="2">Involved in the synthesis of the GDP-mannose and dolichol-phosphate-mannose required for a number of critical mannosyl transfer reactions.</text>
</comment>
<dbReference type="GeneID" id="30154818"/>
<feature type="domain" description="Phosphomannose isomerase type I catalytic" evidence="13">
    <location>
        <begin position="10"/>
        <end position="169"/>
    </location>
</feature>
<dbReference type="PANTHER" id="PTHR10309">
    <property type="entry name" value="MANNOSE-6-PHOSPHATE ISOMERASE"/>
    <property type="match status" value="1"/>
</dbReference>
<dbReference type="InterPro" id="IPR014710">
    <property type="entry name" value="RmlC-like_jellyroll"/>
</dbReference>
<evidence type="ECO:0000259" key="13">
    <source>
        <dbReference type="Pfam" id="PF20511"/>
    </source>
</evidence>
<evidence type="ECO:0000256" key="12">
    <source>
        <dbReference type="PIRSR" id="PIRSR001480-2"/>
    </source>
</evidence>
<dbReference type="Gene3D" id="2.60.120.10">
    <property type="entry name" value="Jelly Rolls"/>
    <property type="match status" value="2"/>
</dbReference>
<feature type="binding site" evidence="12">
    <location>
        <position position="301"/>
    </location>
    <ligand>
        <name>Zn(2+)</name>
        <dbReference type="ChEBI" id="CHEBI:29105"/>
    </ligand>
</feature>
<comment type="caution">
    <text evidence="14">The sequence shown here is derived from an EMBL/GenBank/DDBJ whole genome shotgun (WGS) entry which is preliminary data.</text>
</comment>
<dbReference type="NCBIfam" id="TIGR00218">
    <property type="entry name" value="manA"/>
    <property type="match status" value="1"/>
</dbReference>
<gene>
    <name evidence="14" type="ORF">L202_03509</name>
</gene>
<dbReference type="EC" id="5.3.1.8" evidence="5"/>
<evidence type="ECO:0000256" key="7">
    <source>
        <dbReference type="ARBA" id="ARBA00022723"/>
    </source>
</evidence>
<evidence type="ECO:0000256" key="11">
    <source>
        <dbReference type="ARBA" id="ARBA00030762"/>
    </source>
</evidence>
<comment type="catalytic activity">
    <reaction evidence="1">
        <text>D-mannose 6-phosphate = D-fructose 6-phosphate</text>
        <dbReference type="Rhea" id="RHEA:12356"/>
        <dbReference type="ChEBI" id="CHEBI:58735"/>
        <dbReference type="ChEBI" id="CHEBI:61527"/>
        <dbReference type="EC" id="5.3.1.8"/>
    </reaction>
</comment>
<evidence type="ECO:0000256" key="9">
    <source>
        <dbReference type="ARBA" id="ARBA00023235"/>
    </source>
</evidence>